<sequence>MMATRGIEHIGITVSNIEQAENFFIKALDASILYRVVPWQKSEQRIGGDQMRPVNGFPPQLSVVGLTMLRLGNGCNVELFQLEPGIADDLANIGQPGVNHFSIYVDDINETAEKLKAHGARFYDGPNDCFAQEEGPGNQTWFCLTPFGVLIELITLPSPLQYDGEATQPRWLPAE</sequence>
<gene>
    <name evidence="3" type="ORF">N5580_18485</name>
</gene>
<dbReference type="KEGG" id="kpie:N5580_18485"/>
<dbReference type="GO" id="GO:0046491">
    <property type="term" value="P:L-methylmalonyl-CoA metabolic process"/>
    <property type="evidence" value="ECO:0007669"/>
    <property type="project" value="TreeGrafter"/>
</dbReference>
<protein>
    <submittedName>
        <fullName evidence="3">VOC family protein</fullName>
    </submittedName>
</protein>
<dbReference type="AlphaFoldDB" id="A0AAJ5QQF1"/>
<dbReference type="PANTHER" id="PTHR43048">
    <property type="entry name" value="METHYLMALONYL-COA EPIMERASE"/>
    <property type="match status" value="1"/>
</dbReference>
<accession>A0AAJ5QQF1</accession>
<dbReference type="Gene3D" id="3.10.180.10">
    <property type="entry name" value="2,3-Dihydroxybiphenyl 1,2-Dioxygenase, domain 1"/>
    <property type="match status" value="1"/>
</dbReference>
<feature type="domain" description="VOC" evidence="2">
    <location>
        <begin position="6"/>
        <end position="156"/>
    </location>
</feature>
<dbReference type="RefSeq" id="WP_269950499.1">
    <property type="nucleotide sequence ID" value="NZ_CP104759.1"/>
</dbReference>
<evidence type="ECO:0000259" key="2">
    <source>
        <dbReference type="PROSITE" id="PS51819"/>
    </source>
</evidence>
<dbReference type="Proteomes" id="UP001211544">
    <property type="component" value="Plasmid pGABEKP28_1"/>
</dbReference>
<dbReference type="PROSITE" id="PS51819">
    <property type="entry name" value="VOC"/>
    <property type="match status" value="1"/>
</dbReference>
<keyword evidence="1" id="KW-0479">Metal-binding</keyword>
<geneLocation type="plasmid" evidence="3 4">
    <name>pGABEKP28_1</name>
</geneLocation>
<evidence type="ECO:0000256" key="1">
    <source>
        <dbReference type="ARBA" id="ARBA00022723"/>
    </source>
</evidence>
<keyword evidence="3" id="KW-0614">Plasmid</keyword>
<evidence type="ECO:0000313" key="3">
    <source>
        <dbReference type="EMBL" id="WBG93075.1"/>
    </source>
</evidence>
<dbReference type="Pfam" id="PF13669">
    <property type="entry name" value="Glyoxalase_4"/>
    <property type="match status" value="1"/>
</dbReference>
<dbReference type="SUPFAM" id="SSF54593">
    <property type="entry name" value="Glyoxalase/Bleomycin resistance protein/Dihydroxybiphenyl dioxygenase"/>
    <property type="match status" value="1"/>
</dbReference>
<dbReference type="GO" id="GO:0004493">
    <property type="term" value="F:methylmalonyl-CoA epimerase activity"/>
    <property type="evidence" value="ECO:0007669"/>
    <property type="project" value="TreeGrafter"/>
</dbReference>
<dbReference type="InterPro" id="IPR051785">
    <property type="entry name" value="MMCE/EMCE_epimerase"/>
</dbReference>
<reference evidence="3 4" key="1">
    <citation type="journal article" date="2022" name="J Glob Antimicrob Resist">
        <title>First complete genome of a multidrug resistant strain of the novel human pathogen Kalamiella piersonii (GABEKP28) identified in human saliva.</title>
        <authorList>
            <person name="McDonagh F."/>
            <person name="Singh N.K."/>
            <person name="Venkateswaran K."/>
            <person name="Lonappan A.M."/>
            <person name="Hallahan B."/>
            <person name="Tuohy A."/>
            <person name="Burke L."/>
            <person name="Kovarova A."/>
            <person name="Miliotis G."/>
        </authorList>
    </citation>
    <scope>NUCLEOTIDE SEQUENCE [LARGE SCALE GENOMIC DNA]</scope>
    <source>
        <strain evidence="3 4">GABEKP28</strain>
    </source>
</reference>
<evidence type="ECO:0000313" key="4">
    <source>
        <dbReference type="Proteomes" id="UP001211544"/>
    </source>
</evidence>
<organism evidence="3 4">
    <name type="scientific">Pantoea piersonii</name>
    <dbReference type="NCBI Taxonomy" id="2364647"/>
    <lineage>
        <taxon>Bacteria</taxon>
        <taxon>Pseudomonadati</taxon>
        <taxon>Pseudomonadota</taxon>
        <taxon>Gammaproteobacteria</taxon>
        <taxon>Enterobacterales</taxon>
        <taxon>Erwiniaceae</taxon>
        <taxon>Pantoea</taxon>
    </lineage>
</organism>
<dbReference type="PANTHER" id="PTHR43048:SF6">
    <property type="entry name" value="BLR8189 PROTEIN"/>
    <property type="match status" value="1"/>
</dbReference>
<name>A0AAJ5QQF1_9GAMM</name>
<dbReference type="InterPro" id="IPR037523">
    <property type="entry name" value="VOC_core"/>
</dbReference>
<dbReference type="GO" id="GO:0046872">
    <property type="term" value="F:metal ion binding"/>
    <property type="evidence" value="ECO:0007669"/>
    <property type="project" value="UniProtKB-KW"/>
</dbReference>
<keyword evidence="4" id="KW-1185">Reference proteome</keyword>
<proteinExistence type="predicted"/>
<dbReference type="InterPro" id="IPR029068">
    <property type="entry name" value="Glyas_Bleomycin-R_OHBP_Dase"/>
</dbReference>
<dbReference type="EMBL" id="CP104759">
    <property type="protein sequence ID" value="WBG93075.1"/>
    <property type="molecule type" value="Genomic_DNA"/>
</dbReference>